<sequence>GTSGHWKRVGFLSERMVALQAGSELVPRLSACGEAEREARGSQAACLLVGRLSEQPRGVCICGETERASTWRLYLRQLECLSSVAGEVGKGNGVVRAWQGVAEVLLDDNAISQMPRPGTSLSRPLTQSAGQPNAGVRPVTSSGRPLTGFARPGTNSGRPGTGSQGVEGAFASGRPGTSRPVTSSGRFVRLGTASMLSEPGGPFINVDKLDLRKYAARPALARVLCDYILYHDHNPKKSVELCALATVQAEYQDWWWKARLGKSYYQLGLFRDAEKQFKSSLKNVDNVISTLELCKSPARALAQPAVVLPRQSPARALAQSAVVLPRQSPARALAQSAVVLPRQSPARALAQPAVVLPRSTSRGGEISVTVAVLTSTTFNNKLLSSSKEVVGASQLESRELKSQPNCKGSRRPASSFTQGSGGCG</sequence>
<feature type="compositionally biased region" description="Polar residues" evidence="1">
    <location>
        <begin position="119"/>
        <end position="131"/>
    </location>
</feature>
<dbReference type="PANTHER" id="PTHR44177">
    <property type="entry name" value="TETRATRICOPEPTIDE REPEAT PROTEIN 8"/>
    <property type="match status" value="1"/>
</dbReference>
<dbReference type="Proteomes" id="UP001190700">
    <property type="component" value="Unassembled WGS sequence"/>
</dbReference>
<dbReference type="EMBL" id="LGRX02027898">
    <property type="protein sequence ID" value="KAK3248663.1"/>
    <property type="molecule type" value="Genomic_DNA"/>
</dbReference>
<dbReference type="GO" id="GO:0034464">
    <property type="term" value="C:BBSome"/>
    <property type="evidence" value="ECO:0007669"/>
    <property type="project" value="InterPro"/>
</dbReference>
<gene>
    <name evidence="2" type="ORF">CYMTET_41875</name>
</gene>
<dbReference type="InterPro" id="IPR028796">
    <property type="entry name" value="BBS8"/>
</dbReference>
<dbReference type="PANTHER" id="PTHR44177:SF1">
    <property type="entry name" value="TETRATRICOPEPTIDE REPEAT PROTEIN 8"/>
    <property type="match status" value="1"/>
</dbReference>
<reference evidence="2 3" key="1">
    <citation type="journal article" date="2015" name="Genome Biol. Evol.">
        <title>Comparative Genomics of a Bacterivorous Green Alga Reveals Evolutionary Causalities and Consequences of Phago-Mixotrophic Mode of Nutrition.</title>
        <authorList>
            <person name="Burns J.A."/>
            <person name="Paasch A."/>
            <person name="Narechania A."/>
            <person name="Kim E."/>
        </authorList>
    </citation>
    <scope>NUCLEOTIDE SEQUENCE [LARGE SCALE GENOMIC DNA]</scope>
    <source>
        <strain evidence="2 3">PLY_AMNH</strain>
    </source>
</reference>
<comment type="caution">
    <text evidence="2">The sequence shown here is derived from an EMBL/GenBank/DDBJ whole genome shotgun (WGS) entry which is preliminary data.</text>
</comment>
<evidence type="ECO:0000313" key="3">
    <source>
        <dbReference type="Proteomes" id="UP001190700"/>
    </source>
</evidence>
<evidence type="ECO:0000256" key="1">
    <source>
        <dbReference type="SAM" id="MobiDB-lite"/>
    </source>
</evidence>
<feature type="compositionally biased region" description="Polar residues" evidence="1">
    <location>
        <begin position="402"/>
        <end position="418"/>
    </location>
</feature>
<dbReference type="AlphaFoldDB" id="A0AAE0F1T2"/>
<feature type="non-terminal residue" evidence="2">
    <location>
        <position position="1"/>
    </location>
</feature>
<dbReference type="GO" id="GO:0097730">
    <property type="term" value="C:non-motile cilium"/>
    <property type="evidence" value="ECO:0007669"/>
    <property type="project" value="TreeGrafter"/>
</dbReference>
<evidence type="ECO:0000313" key="2">
    <source>
        <dbReference type="EMBL" id="KAK3248663.1"/>
    </source>
</evidence>
<dbReference type="CDD" id="cd21341">
    <property type="entry name" value="TTC8_N"/>
    <property type="match status" value="1"/>
</dbReference>
<dbReference type="GO" id="GO:0036064">
    <property type="term" value="C:ciliary basal body"/>
    <property type="evidence" value="ECO:0007669"/>
    <property type="project" value="TreeGrafter"/>
</dbReference>
<proteinExistence type="predicted"/>
<organism evidence="2 3">
    <name type="scientific">Cymbomonas tetramitiformis</name>
    <dbReference type="NCBI Taxonomy" id="36881"/>
    <lineage>
        <taxon>Eukaryota</taxon>
        <taxon>Viridiplantae</taxon>
        <taxon>Chlorophyta</taxon>
        <taxon>Pyramimonadophyceae</taxon>
        <taxon>Pyramimonadales</taxon>
        <taxon>Pyramimonadaceae</taxon>
        <taxon>Cymbomonas</taxon>
    </lineage>
</organism>
<protein>
    <submittedName>
        <fullName evidence="2">Uncharacterized protein</fullName>
    </submittedName>
</protein>
<feature type="region of interest" description="Disordered" evidence="1">
    <location>
        <begin position="113"/>
        <end position="184"/>
    </location>
</feature>
<accession>A0AAE0F1T2</accession>
<feature type="region of interest" description="Disordered" evidence="1">
    <location>
        <begin position="391"/>
        <end position="424"/>
    </location>
</feature>
<keyword evidence="3" id="KW-1185">Reference proteome</keyword>
<name>A0AAE0F1T2_9CHLO</name>
<dbReference type="GO" id="GO:1905515">
    <property type="term" value="P:non-motile cilium assembly"/>
    <property type="evidence" value="ECO:0007669"/>
    <property type="project" value="InterPro"/>
</dbReference>